<evidence type="ECO:0000256" key="1">
    <source>
        <dbReference type="ARBA" id="ARBA00004479"/>
    </source>
</evidence>
<evidence type="ECO:0000256" key="20">
    <source>
        <dbReference type="RuleBase" id="RU000304"/>
    </source>
</evidence>
<evidence type="ECO:0000256" key="11">
    <source>
        <dbReference type="ARBA" id="ARBA00022777"/>
    </source>
</evidence>
<dbReference type="Gene3D" id="3.80.10.10">
    <property type="entry name" value="Ribonuclease Inhibitor"/>
    <property type="match status" value="1"/>
</dbReference>
<dbReference type="PROSITE" id="PS00107">
    <property type="entry name" value="PROTEIN_KINASE_ATP"/>
    <property type="match status" value="1"/>
</dbReference>
<organism evidence="24 25">
    <name type="scientific">Canavalia gladiata</name>
    <name type="common">Sword bean</name>
    <name type="synonym">Dolichos gladiatus</name>
    <dbReference type="NCBI Taxonomy" id="3824"/>
    <lineage>
        <taxon>Eukaryota</taxon>
        <taxon>Viridiplantae</taxon>
        <taxon>Streptophyta</taxon>
        <taxon>Embryophyta</taxon>
        <taxon>Tracheophyta</taxon>
        <taxon>Spermatophyta</taxon>
        <taxon>Magnoliopsida</taxon>
        <taxon>eudicotyledons</taxon>
        <taxon>Gunneridae</taxon>
        <taxon>Pentapetalae</taxon>
        <taxon>rosids</taxon>
        <taxon>fabids</taxon>
        <taxon>Fabales</taxon>
        <taxon>Fabaceae</taxon>
        <taxon>Papilionoideae</taxon>
        <taxon>50 kb inversion clade</taxon>
        <taxon>NPAAA clade</taxon>
        <taxon>indigoferoid/millettioid clade</taxon>
        <taxon>Phaseoleae</taxon>
        <taxon>Canavalia</taxon>
    </lineage>
</organism>
<proteinExistence type="inferred from homology"/>
<evidence type="ECO:0000256" key="4">
    <source>
        <dbReference type="ARBA" id="ARBA00022527"/>
    </source>
</evidence>
<keyword evidence="12 19" id="KW-0067">ATP-binding</keyword>
<keyword evidence="15" id="KW-0675">Receptor</keyword>
<feature type="transmembrane region" description="Helical" evidence="22">
    <location>
        <begin position="65"/>
        <end position="92"/>
    </location>
</feature>
<keyword evidence="10 19" id="KW-0547">Nucleotide-binding</keyword>
<evidence type="ECO:0000256" key="3">
    <source>
        <dbReference type="ARBA" id="ARBA00012513"/>
    </source>
</evidence>
<evidence type="ECO:0000256" key="13">
    <source>
        <dbReference type="ARBA" id="ARBA00022989"/>
    </source>
</evidence>
<dbReference type="InterPro" id="IPR032675">
    <property type="entry name" value="LRR_dom_sf"/>
</dbReference>
<evidence type="ECO:0000313" key="25">
    <source>
        <dbReference type="Proteomes" id="UP001367508"/>
    </source>
</evidence>
<keyword evidence="14 22" id="KW-0472">Membrane</keyword>
<keyword evidence="6" id="KW-0808">Transferase</keyword>
<comment type="similarity">
    <text evidence="2">Belongs to the protein kinase superfamily. Ser/Thr protein kinase family.</text>
</comment>
<evidence type="ECO:0000256" key="14">
    <source>
        <dbReference type="ARBA" id="ARBA00023136"/>
    </source>
</evidence>
<keyword evidence="7 22" id="KW-0812">Transmembrane</keyword>
<dbReference type="SUPFAM" id="SSF56112">
    <property type="entry name" value="Protein kinase-like (PK-like)"/>
    <property type="match status" value="1"/>
</dbReference>
<evidence type="ECO:0000256" key="8">
    <source>
        <dbReference type="ARBA" id="ARBA00022729"/>
    </source>
</evidence>
<evidence type="ECO:0000256" key="22">
    <source>
        <dbReference type="SAM" id="Phobius"/>
    </source>
</evidence>
<evidence type="ECO:0000256" key="15">
    <source>
        <dbReference type="ARBA" id="ARBA00023170"/>
    </source>
</evidence>
<evidence type="ECO:0000256" key="18">
    <source>
        <dbReference type="ARBA" id="ARBA00048679"/>
    </source>
</evidence>
<comment type="catalytic activity">
    <reaction evidence="18">
        <text>L-seryl-[protein] + ATP = O-phospho-L-seryl-[protein] + ADP + H(+)</text>
        <dbReference type="Rhea" id="RHEA:17989"/>
        <dbReference type="Rhea" id="RHEA-COMP:9863"/>
        <dbReference type="Rhea" id="RHEA-COMP:11604"/>
        <dbReference type="ChEBI" id="CHEBI:15378"/>
        <dbReference type="ChEBI" id="CHEBI:29999"/>
        <dbReference type="ChEBI" id="CHEBI:30616"/>
        <dbReference type="ChEBI" id="CHEBI:83421"/>
        <dbReference type="ChEBI" id="CHEBI:456216"/>
        <dbReference type="EC" id="2.7.11.1"/>
    </reaction>
</comment>
<evidence type="ECO:0000256" key="19">
    <source>
        <dbReference type="PROSITE-ProRule" id="PRU10141"/>
    </source>
</evidence>
<evidence type="ECO:0000256" key="6">
    <source>
        <dbReference type="ARBA" id="ARBA00022679"/>
    </source>
</evidence>
<dbReference type="PROSITE" id="PS00108">
    <property type="entry name" value="PROTEIN_KINASE_ST"/>
    <property type="match status" value="1"/>
</dbReference>
<dbReference type="InterPro" id="IPR000719">
    <property type="entry name" value="Prot_kinase_dom"/>
</dbReference>
<feature type="binding site" evidence="19">
    <location>
        <position position="160"/>
    </location>
    <ligand>
        <name>ATP</name>
        <dbReference type="ChEBI" id="CHEBI:30616"/>
    </ligand>
</feature>
<dbReference type="FunFam" id="3.30.200.20:FF:000015">
    <property type="entry name" value="Somatic embryogenesis receptor kinase 1"/>
    <property type="match status" value="1"/>
</dbReference>
<dbReference type="InterPro" id="IPR052059">
    <property type="entry name" value="CR_Ser/Thr_kinase"/>
</dbReference>
<comment type="caution">
    <text evidence="24">The sequence shown here is derived from an EMBL/GenBank/DDBJ whole genome shotgun (WGS) entry which is preliminary data.</text>
</comment>
<accession>A0AAN9MY37</accession>
<dbReference type="EMBL" id="JAYMYQ010000001">
    <property type="protein sequence ID" value="KAK7363164.1"/>
    <property type="molecule type" value="Genomic_DNA"/>
</dbReference>
<dbReference type="Gene3D" id="3.30.200.20">
    <property type="entry name" value="Phosphorylase Kinase, domain 1"/>
    <property type="match status" value="1"/>
</dbReference>
<dbReference type="PROSITE" id="PS50011">
    <property type="entry name" value="PROTEIN_KINASE_DOM"/>
    <property type="match status" value="1"/>
</dbReference>
<dbReference type="Gene3D" id="1.10.510.10">
    <property type="entry name" value="Transferase(Phosphotransferase) domain 1"/>
    <property type="match status" value="1"/>
</dbReference>
<evidence type="ECO:0000313" key="24">
    <source>
        <dbReference type="EMBL" id="KAK7363164.1"/>
    </source>
</evidence>
<evidence type="ECO:0000256" key="16">
    <source>
        <dbReference type="ARBA" id="ARBA00023180"/>
    </source>
</evidence>
<evidence type="ECO:0000256" key="21">
    <source>
        <dbReference type="SAM" id="MobiDB-lite"/>
    </source>
</evidence>
<evidence type="ECO:0000256" key="9">
    <source>
        <dbReference type="ARBA" id="ARBA00022737"/>
    </source>
</evidence>
<dbReference type="InterPro" id="IPR017441">
    <property type="entry name" value="Protein_kinase_ATP_BS"/>
</dbReference>
<evidence type="ECO:0000256" key="2">
    <source>
        <dbReference type="ARBA" id="ARBA00008684"/>
    </source>
</evidence>
<dbReference type="SMART" id="SM00220">
    <property type="entry name" value="S_TKc"/>
    <property type="match status" value="1"/>
</dbReference>
<keyword evidence="4 20" id="KW-0723">Serine/threonine-protein kinase</keyword>
<gene>
    <name evidence="24" type="ORF">VNO77_05295</name>
</gene>
<keyword evidence="9" id="KW-0677">Repeat</keyword>
<evidence type="ECO:0000259" key="23">
    <source>
        <dbReference type="PROSITE" id="PS50011"/>
    </source>
</evidence>
<evidence type="ECO:0000256" key="7">
    <source>
        <dbReference type="ARBA" id="ARBA00022692"/>
    </source>
</evidence>
<reference evidence="24 25" key="1">
    <citation type="submission" date="2024-01" db="EMBL/GenBank/DDBJ databases">
        <title>The genomes of 5 underutilized Papilionoideae crops provide insights into root nodulation and disease resistanc.</title>
        <authorList>
            <person name="Jiang F."/>
        </authorList>
    </citation>
    <scope>NUCLEOTIDE SEQUENCE [LARGE SCALE GENOMIC DNA]</scope>
    <source>
        <strain evidence="24">LVBAO_FW01</strain>
        <tissue evidence="24">Leaves</tissue>
    </source>
</reference>
<dbReference type="Pfam" id="PF07714">
    <property type="entry name" value="PK_Tyr_Ser-Thr"/>
    <property type="match status" value="1"/>
</dbReference>
<keyword evidence="13 22" id="KW-1133">Transmembrane helix</keyword>
<dbReference type="PANTHER" id="PTHR47973">
    <property type="entry name" value="CYSTEINE-RICH RECEPTOR-LIKE PROTEIN KINASE 3"/>
    <property type="match status" value="1"/>
</dbReference>
<evidence type="ECO:0000256" key="12">
    <source>
        <dbReference type="ARBA" id="ARBA00022840"/>
    </source>
</evidence>
<keyword evidence="8" id="KW-0732">Signal</keyword>
<dbReference type="EC" id="2.7.11.1" evidence="3"/>
<dbReference type="GO" id="GO:0004674">
    <property type="term" value="F:protein serine/threonine kinase activity"/>
    <property type="evidence" value="ECO:0007669"/>
    <property type="project" value="UniProtKB-KW"/>
</dbReference>
<comment type="subcellular location">
    <subcellularLocation>
        <location evidence="1">Membrane</location>
        <topology evidence="1">Single-pass type I membrane protein</topology>
    </subcellularLocation>
</comment>
<evidence type="ECO:0000256" key="17">
    <source>
        <dbReference type="ARBA" id="ARBA00047899"/>
    </source>
</evidence>
<name>A0AAN9MY37_CANGL</name>
<dbReference type="AlphaFoldDB" id="A0AAN9MY37"/>
<evidence type="ECO:0000256" key="5">
    <source>
        <dbReference type="ARBA" id="ARBA00022614"/>
    </source>
</evidence>
<keyword evidence="16" id="KW-0325">Glycoprotein</keyword>
<keyword evidence="25" id="KW-1185">Reference proteome</keyword>
<feature type="region of interest" description="Disordered" evidence="21">
    <location>
        <begin position="37"/>
        <end position="60"/>
    </location>
</feature>
<evidence type="ECO:0000256" key="10">
    <source>
        <dbReference type="ARBA" id="ARBA00022741"/>
    </source>
</evidence>
<dbReference type="InterPro" id="IPR008271">
    <property type="entry name" value="Ser/Thr_kinase_AS"/>
</dbReference>
<protein>
    <recommendedName>
        <fullName evidence="3">non-specific serine/threonine protein kinase</fullName>
        <ecNumber evidence="3">2.7.11.1</ecNumber>
    </recommendedName>
</protein>
<keyword evidence="11" id="KW-0418">Kinase</keyword>
<sequence length="463" mass="51939">MFNTLVIVESSDLSNNNLTGDVPNNGSFQLFTTDSFKNNPHLNKKSTPQKKTSPTSLQQTTSDNIATGAIAGGAAIGVMLLFAAPIIALAYWGRRKQRNNFMDVPVEEDFKVELGQLKQFSLRELQYATGNFNDGNILGKGGSGKVYKGRLTDGSLVAIKRLKKECTQGEKLRFLDELKIISMALHRNLLRLRGFCMTSTERLLVYPFMVNGSLASCLQERPKSKPPLKWLIRKRIALGVARGLAYLHDHCDPKIIHRDIKAANVLVDEDFEPVVADFGLVKFMNDQNTHVTTAVLGTIGHIAPEYLATGKFTEKSDVFGYGVMLLELITGQKAYNLARLADNDDLMLLHWVKKLLKDKRLEPIVDADLKRNYEEEEVEQLIQVALLCTQDTALKRPMMSEVVEMLEGNGLAEKWDQWQKEEMTPEKFNDYSHQYMPWILIDSTSCIPPSELSGPRSLNGLST</sequence>
<keyword evidence="5" id="KW-0433">Leucine-rich repeat</keyword>
<dbReference type="FunFam" id="1.10.510.10:FF:000016">
    <property type="entry name" value="Somatic embryogenesis receptor-like kinase 1"/>
    <property type="match status" value="1"/>
</dbReference>
<comment type="catalytic activity">
    <reaction evidence="17">
        <text>L-threonyl-[protein] + ATP = O-phospho-L-threonyl-[protein] + ADP + H(+)</text>
        <dbReference type="Rhea" id="RHEA:46608"/>
        <dbReference type="Rhea" id="RHEA-COMP:11060"/>
        <dbReference type="Rhea" id="RHEA-COMP:11605"/>
        <dbReference type="ChEBI" id="CHEBI:15378"/>
        <dbReference type="ChEBI" id="CHEBI:30013"/>
        <dbReference type="ChEBI" id="CHEBI:30616"/>
        <dbReference type="ChEBI" id="CHEBI:61977"/>
        <dbReference type="ChEBI" id="CHEBI:456216"/>
        <dbReference type="EC" id="2.7.11.1"/>
    </reaction>
</comment>
<dbReference type="Proteomes" id="UP001367508">
    <property type="component" value="Unassembled WGS sequence"/>
</dbReference>
<dbReference type="InterPro" id="IPR001245">
    <property type="entry name" value="Ser-Thr/Tyr_kinase_cat_dom"/>
</dbReference>
<dbReference type="GO" id="GO:0016020">
    <property type="term" value="C:membrane"/>
    <property type="evidence" value="ECO:0007669"/>
    <property type="project" value="UniProtKB-SubCell"/>
</dbReference>
<dbReference type="InterPro" id="IPR011009">
    <property type="entry name" value="Kinase-like_dom_sf"/>
</dbReference>
<feature type="domain" description="Protein kinase" evidence="23">
    <location>
        <begin position="132"/>
        <end position="436"/>
    </location>
</feature>
<dbReference type="GO" id="GO:0005524">
    <property type="term" value="F:ATP binding"/>
    <property type="evidence" value="ECO:0007669"/>
    <property type="project" value="UniProtKB-UniRule"/>
</dbReference>